<evidence type="ECO:0000256" key="12">
    <source>
        <dbReference type="PIRSR" id="PIRSR000350-4"/>
    </source>
</evidence>
<feature type="binding site" evidence="11">
    <location>
        <begin position="151"/>
        <end position="153"/>
    </location>
    <ligand>
        <name>FAD</name>
        <dbReference type="ChEBI" id="CHEBI:57692"/>
    </ligand>
</feature>
<dbReference type="PANTHER" id="PTHR22912:SF151">
    <property type="entry name" value="DIHYDROLIPOYL DEHYDROGENASE, MITOCHONDRIAL"/>
    <property type="match status" value="1"/>
</dbReference>
<name>A0A2W7D1X9_9HYPH</name>
<evidence type="ECO:0000256" key="9">
    <source>
        <dbReference type="ARBA" id="ARBA00049187"/>
    </source>
</evidence>
<dbReference type="SUPFAM" id="SSF51905">
    <property type="entry name" value="FAD/NAD(P)-binding domain"/>
    <property type="match status" value="1"/>
</dbReference>
<reference evidence="17" key="1">
    <citation type="submission" date="2017-03" db="EMBL/GenBank/DDBJ databases">
        <authorList>
            <person name="Safronova V.I."/>
            <person name="Sazanova A.L."/>
            <person name="Chirak E.R."/>
        </authorList>
    </citation>
    <scope>NUCLEOTIDE SEQUENCE [LARGE SCALE GENOMIC DNA]</scope>
    <source>
        <strain evidence="17">Ach-343</strain>
    </source>
</reference>
<keyword evidence="17" id="KW-1185">Reference proteome</keyword>
<dbReference type="PROSITE" id="PS00076">
    <property type="entry name" value="PYRIDINE_REDOX_1"/>
    <property type="match status" value="1"/>
</dbReference>
<feature type="binding site" evidence="11">
    <location>
        <begin position="326"/>
        <end position="329"/>
    </location>
    <ligand>
        <name>FAD</name>
        <dbReference type="ChEBI" id="CHEBI:57692"/>
    </ligand>
</feature>
<dbReference type="RefSeq" id="WP_111542639.1">
    <property type="nucleotide sequence ID" value="NZ_MZXV01000012.1"/>
</dbReference>
<dbReference type="Gene3D" id="3.50.50.60">
    <property type="entry name" value="FAD/NAD(P)-binding domain"/>
    <property type="match status" value="2"/>
</dbReference>
<dbReference type="InterPro" id="IPR001100">
    <property type="entry name" value="Pyr_nuc-diS_OxRdtase"/>
</dbReference>
<evidence type="ECO:0000256" key="13">
    <source>
        <dbReference type="RuleBase" id="RU003692"/>
    </source>
</evidence>
<dbReference type="GO" id="GO:0005737">
    <property type="term" value="C:cytoplasm"/>
    <property type="evidence" value="ECO:0007669"/>
    <property type="project" value="UniProtKB-ARBA"/>
</dbReference>
<dbReference type="PRINTS" id="PR00368">
    <property type="entry name" value="FADPNR"/>
</dbReference>
<feature type="binding site" evidence="11">
    <location>
        <position position="59"/>
    </location>
    <ligand>
        <name>FAD</name>
        <dbReference type="ChEBI" id="CHEBI:57692"/>
    </ligand>
</feature>
<evidence type="ECO:0000259" key="14">
    <source>
        <dbReference type="Pfam" id="PF02852"/>
    </source>
</evidence>
<dbReference type="EC" id="1.8.1.4" evidence="2 13"/>
<evidence type="ECO:0000256" key="11">
    <source>
        <dbReference type="PIRSR" id="PIRSR000350-3"/>
    </source>
</evidence>
<evidence type="ECO:0000313" key="17">
    <source>
        <dbReference type="Proteomes" id="UP000248616"/>
    </source>
</evidence>
<evidence type="ECO:0000256" key="6">
    <source>
        <dbReference type="ARBA" id="ARBA00023027"/>
    </source>
</evidence>
<dbReference type="GO" id="GO:0050660">
    <property type="term" value="F:flavin adenine dinucleotide binding"/>
    <property type="evidence" value="ECO:0007669"/>
    <property type="project" value="InterPro"/>
</dbReference>
<gene>
    <name evidence="16" type="ORF">B5V02_02245</name>
</gene>
<dbReference type="InterPro" id="IPR016156">
    <property type="entry name" value="FAD/NAD-linked_Rdtase_dimer_sf"/>
</dbReference>
<dbReference type="Pfam" id="PF07992">
    <property type="entry name" value="Pyr_redox_2"/>
    <property type="match status" value="1"/>
</dbReference>
<dbReference type="FunFam" id="3.30.390.30:FF:000001">
    <property type="entry name" value="Dihydrolipoyl dehydrogenase"/>
    <property type="match status" value="1"/>
</dbReference>
<dbReference type="PANTHER" id="PTHR22912">
    <property type="entry name" value="DISULFIDE OXIDOREDUCTASE"/>
    <property type="match status" value="1"/>
</dbReference>
<dbReference type="GO" id="GO:0006103">
    <property type="term" value="P:2-oxoglutarate metabolic process"/>
    <property type="evidence" value="ECO:0007669"/>
    <property type="project" value="TreeGrafter"/>
</dbReference>
<evidence type="ECO:0000256" key="3">
    <source>
        <dbReference type="ARBA" id="ARBA00022630"/>
    </source>
</evidence>
<feature type="domain" description="Pyridine nucleotide-disulphide oxidoreductase dimerisation" evidence="14">
    <location>
        <begin position="354"/>
        <end position="463"/>
    </location>
</feature>
<feature type="active site" description="Proton acceptor" evidence="10">
    <location>
        <position position="452"/>
    </location>
</feature>
<keyword evidence="6 11" id="KW-0520">NAD</keyword>
<dbReference type="EMBL" id="MZXV01000012">
    <property type="protein sequence ID" value="PZV40109.1"/>
    <property type="molecule type" value="Genomic_DNA"/>
</dbReference>
<comment type="cofactor">
    <cofactor evidence="11 13">
        <name>FAD</name>
        <dbReference type="ChEBI" id="CHEBI:57692"/>
    </cofactor>
    <text evidence="11 13">Binds 1 FAD per subunit.</text>
</comment>
<evidence type="ECO:0000256" key="8">
    <source>
        <dbReference type="ARBA" id="ARBA00023284"/>
    </source>
</evidence>
<comment type="similarity">
    <text evidence="1 13">Belongs to the class-I pyridine nucleotide-disulfide oxidoreductase family.</text>
</comment>
<dbReference type="Pfam" id="PF02852">
    <property type="entry name" value="Pyr_redox_dim"/>
    <property type="match status" value="1"/>
</dbReference>
<comment type="catalytic activity">
    <reaction evidence="9 13">
        <text>N(6)-[(R)-dihydrolipoyl]-L-lysyl-[protein] + NAD(+) = N(6)-[(R)-lipoyl]-L-lysyl-[protein] + NADH + H(+)</text>
        <dbReference type="Rhea" id="RHEA:15045"/>
        <dbReference type="Rhea" id="RHEA-COMP:10474"/>
        <dbReference type="Rhea" id="RHEA-COMP:10475"/>
        <dbReference type="ChEBI" id="CHEBI:15378"/>
        <dbReference type="ChEBI" id="CHEBI:57540"/>
        <dbReference type="ChEBI" id="CHEBI:57945"/>
        <dbReference type="ChEBI" id="CHEBI:83099"/>
        <dbReference type="ChEBI" id="CHEBI:83100"/>
        <dbReference type="EC" id="1.8.1.4"/>
    </reaction>
</comment>
<feature type="domain" description="FAD/NAD(P)-binding" evidence="15">
    <location>
        <begin position="12"/>
        <end position="335"/>
    </location>
</feature>
<evidence type="ECO:0000256" key="4">
    <source>
        <dbReference type="ARBA" id="ARBA00022827"/>
    </source>
</evidence>
<keyword evidence="4 11" id="KW-0274">FAD</keyword>
<keyword evidence="3 13" id="KW-0285">Flavoprotein</keyword>
<dbReference type="PIRSF" id="PIRSF000350">
    <property type="entry name" value="Mercury_reductase_MerA"/>
    <property type="match status" value="1"/>
</dbReference>
<dbReference type="AlphaFoldDB" id="A0A2W7D1X9"/>
<dbReference type="SUPFAM" id="SSF55424">
    <property type="entry name" value="FAD/NAD-linked reductases, dimerisation (C-terminal) domain"/>
    <property type="match status" value="1"/>
</dbReference>
<proteinExistence type="inferred from homology"/>
<evidence type="ECO:0000256" key="2">
    <source>
        <dbReference type="ARBA" id="ARBA00012608"/>
    </source>
</evidence>
<accession>A0A2W7D1X9</accession>
<feature type="binding site" evidence="11">
    <location>
        <begin position="188"/>
        <end position="195"/>
    </location>
    <ligand>
        <name>NAD(+)</name>
        <dbReference type="ChEBI" id="CHEBI:57540"/>
    </ligand>
</feature>
<organism evidence="16 17">
    <name type="scientific">Mesorhizobium kowhaii</name>
    <dbReference type="NCBI Taxonomy" id="1300272"/>
    <lineage>
        <taxon>Bacteria</taxon>
        <taxon>Pseudomonadati</taxon>
        <taxon>Pseudomonadota</taxon>
        <taxon>Alphaproteobacteria</taxon>
        <taxon>Hyphomicrobiales</taxon>
        <taxon>Phyllobacteriaceae</taxon>
        <taxon>Mesorhizobium</taxon>
    </lineage>
</organism>
<dbReference type="PRINTS" id="PR00411">
    <property type="entry name" value="PNDRDTASEI"/>
</dbReference>
<dbReference type="Proteomes" id="UP000248616">
    <property type="component" value="Unassembled WGS sequence"/>
</dbReference>
<dbReference type="InterPro" id="IPR023753">
    <property type="entry name" value="FAD/NAD-binding_dom"/>
</dbReference>
<comment type="miscellaneous">
    <text evidence="13">The active site is a redox-active disulfide bond.</text>
</comment>
<evidence type="ECO:0000256" key="1">
    <source>
        <dbReference type="ARBA" id="ARBA00007532"/>
    </source>
</evidence>
<evidence type="ECO:0000256" key="10">
    <source>
        <dbReference type="PIRSR" id="PIRSR000350-2"/>
    </source>
</evidence>
<keyword evidence="5 13" id="KW-0560">Oxidoreductase</keyword>
<evidence type="ECO:0000313" key="16">
    <source>
        <dbReference type="EMBL" id="PZV40109.1"/>
    </source>
</evidence>
<dbReference type="GO" id="GO:0004148">
    <property type="term" value="F:dihydrolipoyl dehydrogenase (NADH) activity"/>
    <property type="evidence" value="ECO:0007669"/>
    <property type="project" value="UniProtKB-EC"/>
</dbReference>
<feature type="binding site" evidence="11">
    <location>
        <position position="280"/>
    </location>
    <ligand>
        <name>NAD(+)</name>
        <dbReference type="ChEBI" id="CHEBI:57540"/>
    </ligand>
</feature>
<sequence length="473" mass="49751">MGAAPPNAATNYDLVVIGSGVGGYTAANRAGQLGLKTACVEGAAVLGGTCLNVGCIPSKALLHASELFDLARTKFAGFGIKVSPELDLPTMMVQKQASVDALGHGIEFLFHKNKVDRIDGWARLAGPGKVQVRKPDGSDIQLTTRHVVIATGSIPTPLAGVTVDQVRIVDSTAALTLREVPKKLLVIGAGSIGLELGSVWRRLGAEVQVVEFLDHIIPGADAAIASACQKMLEKQGFAFRLSTKVLRATAHDATVSVDLEGLKDGIKETVNADVVLVAVGRRPFVGDLGLETVNLALDDRGFIPTQNFATSALGVWAIGDVTAGPMLAHKAEDEGVACVEVLSGLAGSVDYSIIPSVIYTSPEVAWVGLTEDQVKSGGRPYKLGRFPFSANSRAKLQHEGEGFVKVISSTDDYRILGVHMIGPQVSEFIGEACLAMEFHADSEDVARTCHPHPTGSEALRQAAMSVDGWMTQA</sequence>
<protein>
    <recommendedName>
        <fullName evidence="2 13">Dihydrolipoyl dehydrogenase</fullName>
        <ecNumber evidence="2 13">1.8.1.4</ecNumber>
    </recommendedName>
</protein>
<keyword evidence="8 13" id="KW-0676">Redox-active center</keyword>
<dbReference type="Gene3D" id="3.30.390.30">
    <property type="match status" value="1"/>
</dbReference>
<evidence type="ECO:0000256" key="7">
    <source>
        <dbReference type="ARBA" id="ARBA00023157"/>
    </source>
</evidence>
<dbReference type="NCBIfam" id="TIGR01350">
    <property type="entry name" value="lipoamide_DH"/>
    <property type="match status" value="1"/>
</dbReference>
<dbReference type="InterPro" id="IPR050151">
    <property type="entry name" value="Class-I_Pyr_Nuc-Dis_Oxidored"/>
</dbReference>
<dbReference type="InterPro" id="IPR004099">
    <property type="entry name" value="Pyr_nucl-diS_OxRdtase_dimer"/>
</dbReference>
<dbReference type="InterPro" id="IPR006258">
    <property type="entry name" value="Lipoamide_DH"/>
</dbReference>
<feature type="disulfide bond" description="Redox-active" evidence="12">
    <location>
        <begin position="50"/>
        <end position="55"/>
    </location>
</feature>
<feature type="binding site" evidence="11">
    <location>
        <position position="320"/>
    </location>
    <ligand>
        <name>FAD</name>
        <dbReference type="ChEBI" id="CHEBI:57692"/>
    </ligand>
</feature>
<evidence type="ECO:0000259" key="15">
    <source>
        <dbReference type="Pfam" id="PF07992"/>
    </source>
</evidence>
<comment type="caution">
    <text evidence="16">The sequence shown here is derived from an EMBL/GenBank/DDBJ whole genome shotgun (WGS) entry which is preliminary data.</text>
</comment>
<keyword evidence="11" id="KW-0547">Nucleotide-binding</keyword>
<evidence type="ECO:0000256" key="5">
    <source>
        <dbReference type="ARBA" id="ARBA00023002"/>
    </source>
</evidence>
<keyword evidence="7" id="KW-1015">Disulfide bond</keyword>
<dbReference type="InterPro" id="IPR036188">
    <property type="entry name" value="FAD/NAD-bd_sf"/>
</dbReference>
<dbReference type="OrthoDB" id="9781772at2"/>
<dbReference type="InterPro" id="IPR012999">
    <property type="entry name" value="Pyr_OxRdtase_I_AS"/>
</dbReference>
<feature type="binding site" evidence="11">
    <location>
        <position position="211"/>
    </location>
    <ligand>
        <name>NAD(+)</name>
        <dbReference type="ChEBI" id="CHEBI:57540"/>
    </ligand>
</feature>